<keyword evidence="3" id="KW-1133">Transmembrane helix</keyword>
<feature type="transmembrane region" description="Helical" evidence="3">
    <location>
        <begin position="1172"/>
        <end position="1194"/>
    </location>
</feature>
<feature type="transmembrane region" description="Helical" evidence="3">
    <location>
        <begin position="1309"/>
        <end position="1330"/>
    </location>
</feature>
<dbReference type="GO" id="GO:0007189">
    <property type="term" value="P:adenylate cyclase-activating G protein-coupled receptor signaling pathway"/>
    <property type="evidence" value="ECO:0007669"/>
    <property type="project" value="TreeGrafter"/>
</dbReference>
<proteinExistence type="predicted"/>
<keyword evidence="3" id="KW-0472">Membrane</keyword>
<dbReference type="PANTHER" id="PTHR45813">
    <property type="entry name" value="IG-LIKE DOMAIN-CONTAINING PROTEIN"/>
    <property type="match status" value="1"/>
</dbReference>
<evidence type="ECO:0000256" key="2">
    <source>
        <dbReference type="SAM" id="MobiDB-lite"/>
    </source>
</evidence>
<dbReference type="PROSITE" id="PS50835">
    <property type="entry name" value="IG_LIKE"/>
    <property type="match status" value="2"/>
</dbReference>
<name>A0A0P6EIG7_9CRUS</name>
<dbReference type="SUPFAM" id="SSF48726">
    <property type="entry name" value="Immunoglobulin"/>
    <property type="match status" value="2"/>
</dbReference>
<evidence type="ECO:0000256" key="3">
    <source>
        <dbReference type="SAM" id="Phobius"/>
    </source>
</evidence>
<sequence length="1547" mass="174074">MRKRSTFALARVGLWPSEHHEPSCTRLSIGAAMNQLQGGRSSRLSLMLLVFIILNSVWFMTAGAAPVTAVSSYTGSDAASRTPLSRCPAIFNPISMIANSNVSGVSSSAKQGLIGRSKSTQSPSSSPSCRYFLKKRFGTLTTPGFPSAFPLPCICSWIIDATGFEPESFITLYLTQMYLTRGVKAVQYSFRNETHAVGRKELDELHAHRPRPYSVYRIKARYLEVQVNLDELVNANLRVERRLMDVYGFNITYEIQPNGSRIRSDTCNVVNCTFNGHCYANHNYSQFQCSCLPNFSGKYCQHGPECNPEKGINVCKNGGVCGYRIGISVVRCSCPPNYNGSLCEFRREFIPAKECLSKLRLSCSHHCVVTDKGIATCRCPQNQALRSDNSTCYPLVPLRILGQVELERPNCFNDTRLVEGVTAAMRKMAEEFTALKLVVGSVNLFEPNSSRLQFILWNSEKYNMSWTNAVAFHGSMDASRNGSHLIVNQSSLGQRFPWNSGRKKMTRDEDIYIPQQWNNSYTSFVHQINSRAWKVQGETIAIRNISVVQVPALIIEWVKLDVKGQVREGYPFTVACNANGSGKKDLKMGWYKDGHPIDDSFALQRNMSIFVHQQQDLRGFFTLYLEVKQASLFDRGEFECRAKDWGQTARKSVFLDVITPPILDLMPMNPVVLPGTAVNLTCRDENHLARRTTTKYVWLKNGQPIESSCEEIIEDLTPVGSLLRITSIQHSTNYTCRGENGTKVANKTTQVFVASEERSCPQQKSHGVEWLRTAFDITNYQFCPAGYVGVAKRHCFAVKELPDDGGETLPAIQPFWSWGEPDFSNCSDRELTEVYHQLKLITLGYVVTDLTSIVNKFADFIEWKLKGIAEFNRFTNWKNRTDEEATPAPYLPGEGNMLLEMAISLEVFLWRRTEVLPHSFWNSTAVRYLYALDALLSMPRDIFRLNGELPILRFIQNHLTLLGINPKGEYLLGSIQRHLLKNSDLNVDNDRKQFKYKGRLPVLPSQAGFKNLSQLAPAQFFLNKQNGYNFSIDFHSVEHLQIQGGEYHCALLLLQPTNHSRGWDMDSCFIERLSDPAAFRCHCAHQGTVVLLYAVRDIEETENSVVNLWKVIYFAASVSHLAVVFGLVTLCAMWYQRRCVWLWFQIQVGISLLPPSSIYFLQTDIVITNRFWASLLTAAIYQYATTVWAMIMYLKMSATKSPTEQATTGKLSQNNIRLVGLSLGVPLTLSGVQILIEEFSVGVPFITWFSQLSSFSGIFFSLAYSTLFFTVLSLYVTSTREPDDSAEKSKTFTKDVSLLMSNIVRHSHCCPMLALLGVLVTGSTLCRFHWLSLSTHCVAALLHLLAVLLAVPLMLNFSSTKFFCLYWCFWRRNKLPQGETMSELLNATAMVESPQRKSLLSTDQHPSEGLERSAQARRINRPCLDDTPFPVHNRIRRFYRCGPASSSLLQRAGLGPDVRALSLEQESTHQLLDNSLTALQADISPTEAINGSGDLTEFSRDRINSTSSDGMQQDDLDSGFGPSGGGGSQKMNGLDKYSDAWKVRQMK</sequence>
<dbReference type="PROSITE" id="PS50026">
    <property type="entry name" value="EGF_3"/>
    <property type="match status" value="2"/>
</dbReference>
<evidence type="ECO:0000313" key="4">
    <source>
        <dbReference type="EMBL" id="JAN31604.1"/>
    </source>
</evidence>
<feature type="transmembrane region" description="Helical" evidence="3">
    <location>
        <begin position="1256"/>
        <end position="1276"/>
    </location>
</feature>
<dbReference type="Gene3D" id="2.60.40.10">
    <property type="entry name" value="Immunoglobulins"/>
    <property type="match status" value="2"/>
</dbReference>
<comment type="caution">
    <text evidence="1">Lacks conserved residue(s) required for the propagation of feature annotation.</text>
</comment>
<dbReference type="SMART" id="SM00409">
    <property type="entry name" value="IG"/>
    <property type="match status" value="2"/>
</dbReference>
<reference evidence="4" key="1">
    <citation type="submission" date="2015-10" db="EMBL/GenBank/DDBJ databases">
        <title>EvidentialGene: Evidence-directed Construction of Complete mRNA Transcriptomes without Genomes.</title>
        <authorList>
            <person name="Gilbert D.G."/>
        </authorList>
    </citation>
    <scope>NUCLEOTIDE SEQUENCE</scope>
</reference>
<evidence type="ECO:0000256" key="1">
    <source>
        <dbReference type="PROSITE-ProRule" id="PRU00076"/>
    </source>
</evidence>
<feature type="transmembrane region" description="Helical" evidence="3">
    <location>
        <begin position="1342"/>
        <end position="1369"/>
    </location>
</feature>
<dbReference type="GO" id="GO:0016020">
    <property type="term" value="C:membrane"/>
    <property type="evidence" value="ECO:0007669"/>
    <property type="project" value="InterPro"/>
</dbReference>
<dbReference type="SMART" id="SM00181">
    <property type="entry name" value="EGF"/>
    <property type="match status" value="3"/>
</dbReference>
<dbReference type="InterPro" id="IPR003599">
    <property type="entry name" value="Ig_sub"/>
</dbReference>
<feature type="transmembrane region" description="Helical" evidence="3">
    <location>
        <begin position="1142"/>
        <end position="1160"/>
    </location>
</feature>
<dbReference type="InterPro" id="IPR000742">
    <property type="entry name" value="EGF"/>
</dbReference>
<keyword evidence="3" id="KW-0812">Transmembrane</keyword>
<dbReference type="Gene3D" id="4.10.1240.10">
    <property type="entry name" value="GPCR, family 2, extracellular hormone receptor domain"/>
    <property type="match status" value="1"/>
</dbReference>
<feature type="disulfide bond" evidence="1">
    <location>
        <begin position="334"/>
        <end position="343"/>
    </location>
</feature>
<dbReference type="InterPro" id="IPR007110">
    <property type="entry name" value="Ig-like_dom"/>
</dbReference>
<dbReference type="PANTHER" id="PTHR45813:SF8">
    <property type="entry name" value="IG-LIKE DOMAIN-CONTAINING PROTEIN"/>
    <property type="match status" value="1"/>
</dbReference>
<feature type="transmembrane region" description="Helical" evidence="3">
    <location>
        <begin position="1215"/>
        <end position="1236"/>
    </location>
</feature>
<keyword evidence="1" id="KW-1015">Disulfide bond</keyword>
<accession>A0A0P6EIG7</accession>
<dbReference type="SUPFAM" id="SSF57196">
    <property type="entry name" value="EGF/Laminin"/>
    <property type="match status" value="1"/>
</dbReference>
<dbReference type="InterPro" id="IPR036179">
    <property type="entry name" value="Ig-like_dom_sf"/>
</dbReference>
<feature type="disulfide bond" evidence="1">
    <location>
        <begin position="291"/>
        <end position="300"/>
    </location>
</feature>
<dbReference type="PROSITE" id="PS00022">
    <property type="entry name" value="EGF_1"/>
    <property type="match status" value="2"/>
</dbReference>
<feature type="region of interest" description="Disordered" evidence="2">
    <location>
        <begin position="1487"/>
        <end position="1547"/>
    </location>
</feature>
<dbReference type="InterPro" id="IPR051587">
    <property type="entry name" value="Adhesion_GPCR"/>
</dbReference>
<dbReference type="Gene3D" id="2.10.25.10">
    <property type="entry name" value="Laminin"/>
    <property type="match status" value="1"/>
</dbReference>
<dbReference type="Pfam" id="PF13895">
    <property type="entry name" value="Ig_2"/>
    <property type="match status" value="1"/>
</dbReference>
<keyword evidence="1" id="KW-0245">EGF-like domain</keyword>
<dbReference type="InterPro" id="IPR036445">
    <property type="entry name" value="GPCR_2_extracell_dom_sf"/>
</dbReference>
<organism evidence="4">
    <name type="scientific">Daphnia magna</name>
    <dbReference type="NCBI Taxonomy" id="35525"/>
    <lineage>
        <taxon>Eukaryota</taxon>
        <taxon>Metazoa</taxon>
        <taxon>Ecdysozoa</taxon>
        <taxon>Arthropoda</taxon>
        <taxon>Crustacea</taxon>
        <taxon>Branchiopoda</taxon>
        <taxon>Diplostraca</taxon>
        <taxon>Cladocera</taxon>
        <taxon>Anomopoda</taxon>
        <taxon>Daphniidae</taxon>
        <taxon>Daphnia</taxon>
    </lineage>
</organism>
<dbReference type="InterPro" id="IPR013783">
    <property type="entry name" value="Ig-like_fold"/>
</dbReference>
<protein>
    <submittedName>
        <fullName evidence="4">Brain-specific angiogenesis inhibitor</fullName>
    </submittedName>
</protein>
<feature type="compositionally biased region" description="Basic and acidic residues" evidence="2">
    <location>
        <begin position="1536"/>
        <end position="1547"/>
    </location>
</feature>
<dbReference type="CDD" id="cd00054">
    <property type="entry name" value="EGF_CA"/>
    <property type="match status" value="1"/>
</dbReference>
<feature type="transmembrane region" description="Helical" evidence="3">
    <location>
        <begin position="44"/>
        <end position="65"/>
    </location>
</feature>
<feature type="disulfide bond" evidence="1">
    <location>
        <begin position="315"/>
        <end position="332"/>
    </location>
</feature>
<feature type="disulfide bond" evidence="1">
    <location>
        <begin position="272"/>
        <end position="289"/>
    </location>
</feature>
<feature type="transmembrane region" description="Helical" evidence="3">
    <location>
        <begin position="1111"/>
        <end position="1135"/>
    </location>
</feature>
<dbReference type="EMBL" id="GDIQ01063133">
    <property type="protein sequence ID" value="JAN31604.1"/>
    <property type="molecule type" value="Transcribed_RNA"/>
</dbReference>
<dbReference type="GO" id="GO:0004930">
    <property type="term" value="F:G protein-coupled receptor activity"/>
    <property type="evidence" value="ECO:0007669"/>
    <property type="project" value="InterPro"/>
</dbReference>